<sequence>MPSSKEIPMKRGVAALLFLIATALPVRAAQDNVRCLRSIGVEPLQRIQFGLRSNSDSSAYVLYQGSRGPIPLKLLKVTELRRVEGGRPSEFETQWMEAIAPESAGRYVYTNEGALIDDFQYIRNDGRIIQFVDDSDALEAGRCTWAPP</sequence>
<protein>
    <submittedName>
        <fullName evidence="2">Uncharacterized protein</fullName>
    </submittedName>
</protein>
<accession>K9P2L1</accession>
<gene>
    <name evidence="2" type="ordered locus">Cyagr_0440</name>
</gene>
<name>K9P2L1_CYAGP</name>
<dbReference type="RefSeq" id="WP_015108088.1">
    <property type="nucleotide sequence ID" value="NC_019675.1"/>
</dbReference>
<dbReference type="HOGENOM" id="CLU_1755810_0_0_3"/>
<feature type="signal peptide" evidence="1">
    <location>
        <begin position="1"/>
        <end position="28"/>
    </location>
</feature>
<evidence type="ECO:0000313" key="3">
    <source>
        <dbReference type="Proteomes" id="UP000010388"/>
    </source>
</evidence>
<feature type="chain" id="PRO_5003933709" evidence="1">
    <location>
        <begin position="29"/>
        <end position="148"/>
    </location>
</feature>
<keyword evidence="1" id="KW-0732">Signal</keyword>
<dbReference type="OrthoDB" id="565047at2"/>
<evidence type="ECO:0000313" key="2">
    <source>
        <dbReference type="EMBL" id="AFY27632.1"/>
    </source>
</evidence>
<organism evidence="2 3">
    <name type="scientific">Cyanobium gracile (strain ATCC 27147 / PCC 6307)</name>
    <dbReference type="NCBI Taxonomy" id="292564"/>
    <lineage>
        <taxon>Bacteria</taxon>
        <taxon>Bacillati</taxon>
        <taxon>Cyanobacteriota</taxon>
        <taxon>Cyanophyceae</taxon>
        <taxon>Synechococcales</taxon>
        <taxon>Prochlorococcaceae</taxon>
        <taxon>Cyanobium</taxon>
    </lineage>
</organism>
<dbReference type="KEGG" id="cgc:Cyagr_0440"/>
<evidence type="ECO:0000256" key="1">
    <source>
        <dbReference type="SAM" id="SignalP"/>
    </source>
</evidence>
<reference evidence="3" key="1">
    <citation type="journal article" date="2013" name="Proc. Natl. Acad. Sci. U.S.A.">
        <title>Improving the coverage of the cyanobacterial phylum using diversity-driven genome sequencing.</title>
        <authorList>
            <person name="Shih P.M."/>
            <person name="Wu D."/>
            <person name="Latifi A."/>
            <person name="Axen S.D."/>
            <person name="Fewer D.P."/>
            <person name="Talla E."/>
            <person name="Calteau A."/>
            <person name="Cai F."/>
            <person name="Tandeau de Marsac N."/>
            <person name="Rippka R."/>
            <person name="Herdman M."/>
            <person name="Sivonen K."/>
            <person name="Coursin T."/>
            <person name="Laurent T."/>
            <person name="Goodwin L."/>
            <person name="Nolan M."/>
            <person name="Davenport K.W."/>
            <person name="Han C.S."/>
            <person name="Rubin E.M."/>
            <person name="Eisen J.A."/>
            <person name="Woyke T."/>
            <person name="Gugger M."/>
            <person name="Kerfeld C.A."/>
        </authorList>
    </citation>
    <scope>NUCLEOTIDE SEQUENCE [LARGE SCALE GENOMIC DNA]</scope>
    <source>
        <strain evidence="3">ATCC 27147 / PCC 6307</strain>
    </source>
</reference>
<dbReference type="STRING" id="292564.Cyagr_0440"/>
<dbReference type="AlphaFoldDB" id="K9P2L1"/>
<dbReference type="EMBL" id="CP003495">
    <property type="protein sequence ID" value="AFY27632.1"/>
    <property type="molecule type" value="Genomic_DNA"/>
</dbReference>
<proteinExistence type="predicted"/>
<dbReference type="Proteomes" id="UP000010388">
    <property type="component" value="Chromosome"/>
</dbReference>